<dbReference type="PRINTS" id="PR00081">
    <property type="entry name" value="GDHRDH"/>
</dbReference>
<dbReference type="Gene3D" id="3.40.50.720">
    <property type="entry name" value="NAD(P)-binding Rossmann-like Domain"/>
    <property type="match status" value="1"/>
</dbReference>
<dbReference type="InterPro" id="IPR002347">
    <property type="entry name" value="SDR_fam"/>
</dbReference>
<evidence type="ECO:0000313" key="4">
    <source>
        <dbReference type="EMBL" id="OMP81475.1"/>
    </source>
</evidence>
<proteinExistence type="inferred from homology"/>
<dbReference type="PANTHER" id="PTHR43618">
    <property type="entry name" value="7-ALPHA-HYDROXYSTEROID DEHYDROGENASE"/>
    <property type="match status" value="1"/>
</dbReference>
<dbReference type="OrthoDB" id="37659at2759"/>
<dbReference type="CDD" id="cd05233">
    <property type="entry name" value="SDR_c"/>
    <property type="match status" value="1"/>
</dbReference>
<keyword evidence="2" id="KW-0521">NADP</keyword>
<accession>A0A1S8B1M8</accession>
<dbReference type="Pfam" id="PF13561">
    <property type="entry name" value="adh_short_C2"/>
    <property type="match status" value="1"/>
</dbReference>
<dbReference type="STRING" id="420778.A0A1S8B1M8"/>
<dbReference type="InterPro" id="IPR036291">
    <property type="entry name" value="NAD(P)-bd_dom_sf"/>
</dbReference>
<organism evidence="4 5">
    <name type="scientific">Diplodia seriata</name>
    <dbReference type="NCBI Taxonomy" id="420778"/>
    <lineage>
        <taxon>Eukaryota</taxon>
        <taxon>Fungi</taxon>
        <taxon>Dikarya</taxon>
        <taxon>Ascomycota</taxon>
        <taxon>Pezizomycotina</taxon>
        <taxon>Dothideomycetes</taxon>
        <taxon>Dothideomycetes incertae sedis</taxon>
        <taxon>Botryosphaeriales</taxon>
        <taxon>Botryosphaeriaceae</taxon>
        <taxon>Diplodia</taxon>
    </lineage>
</organism>
<dbReference type="EMBL" id="MSZU01000115">
    <property type="protein sequence ID" value="OMP81475.1"/>
    <property type="molecule type" value="Genomic_DNA"/>
</dbReference>
<protein>
    <submittedName>
        <fullName evidence="4">Granaticin polyketide synthase putative ketoacyl reductase 2</fullName>
    </submittedName>
</protein>
<name>A0A1S8B1M8_9PEZI</name>
<keyword evidence="3" id="KW-0560">Oxidoreductase</keyword>
<comment type="similarity">
    <text evidence="1">Belongs to the short-chain dehydrogenases/reductases (SDR) family.</text>
</comment>
<dbReference type="InterPro" id="IPR052178">
    <property type="entry name" value="Sec_Metab_Biosynth_SDR"/>
</dbReference>
<evidence type="ECO:0000313" key="5">
    <source>
        <dbReference type="Proteomes" id="UP000190776"/>
    </source>
</evidence>
<sequence length="256" mass="27652">MATQKVVLITAGSAGLGAQIARVFAPDFRVVINYSNNVDRAQSLIQELHKIPLASPVPAPTPTPRFHAIQADAGDKASVQNLVGETVKTMGRLDVVISNVGWTRITNILNFDEGVVEEDWDKCFVYNVKTHMWLAYAAKKHLEESEGAFITTASVAGVKPSGSSLPYGVTKAAQIHLAKTLAVICAPKIRVNSVSPGLLMTEWGAQFPEAKIKKSIENTKLKRLATVEDVANQVRTLALSQSQTGQNFLIESGMTL</sequence>
<dbReference type="SUPFAM" id="SSF51735">
    <property type="entry name" value="NAD(P)-binding Rossmann-fold domains"/>
    <property type="match status" value="1"/>
</dbReference>
<evidence type="ECO:0000256" key="1">
    <source>
        <dbReference type="ARBA" id="ARBA00006484"/>
    </source>
</evidence>
<evidence type="ECO:0000256" key="3">
    <source>
        <dbReference type="ARBA" id="ARBA00023002"/>
    </source>
</evidence>
<reference evidence="4 5" key="1">
    <citation type="submission" date="2017-01" db="EMBL/GenBank/DDBJ databases">
        <title>Draft genome sequence of Diplodia seriata F98.1, a fungal species involved in grapevine trunk diseases.</title>
        <authorList>
            <person name="Robert-Siegwald G."/>
            <person name="Vallet J."/>
            <person name="Abou-Mansour E."/>
            <person name="Xu J."/>
            <person name="Rey P."/>
            <person name="Bertsch C."/>
            <person name="Rego C."/>
            <person name="Larignon P."/>
            <person name="Fontaine F."/>
            <person name="Lebrun M.-H."/>
        </authorList>
    </citation>
    <scope>NUCLEOTIDE SEQUENCE [LARGE SCALE GENOMIC DNA]</scope>
    <source>
        <strain evidence="4 5">F98.1</strain>
    </source>
</reference>
<comment type="caution">
    <text evidence="4">The sequence shown here is derived from an EMBL/GenBank/DDBJ whole genome shotgun (WGS) entry which is preliminary data.</text>
</comment>
<dbReference type="PANTHER" id="PTHR43618:SF13">
    <property type="entry name" value="CHAIN DEHYDROGENASE, PUTATIVE (AFU_ORTHOLOGUE AFUA_1G17650)-RELATED"/>
    <property type="match status" value="1"/>
</dbReference>
<evidence type="ECO:0000256" key="2">
    <source>
        <dbReference type="ARBA" id="ARBA00022857"/>
    </source>
</evidence>
<dbReference type="Proteomes" id="UP000190776">
    <property type="component" value="Unassembled WGS sequence"/>
</dbReference>
<dbReference type="AlphaFoldDB" id="A0A1S8B1M8"/>
<gene>
    <name evidence="4" type="ORF">BK809_0002468</name>
</gene>
<dbReference type="GO" id="GO:0016491">
    <property type="term" value="F:oxidoreductase activity"/>
    <property type="evidence" value="ECO:0007669"/>
    <property type="project" value="UniProtKB-KW"/>
</dbReference>